<comment type="caution">
    <text evidence="2">The sequence shown here is derived from an EMBL/GenBank/DDBJ whole genome shotgun (WGS) entry which is preliminary data.</text>
</comment>
<gene>
    <name evidence="2" type="ORF">A7U60_g2341</name>
</gene>
<evidence type="ECO:0000313" key="3">
    <source>
        <dbReference type="Proteomes" id="UP000757232"/>
    </source>
</evidence>
<evidence type="ECO:0000259" key="1">
    <source>
        <dbReference type="Pfam" id="PF17667"/>
    </source>
</evidence>
<reference evidence="2" key="1">
    <citation type="submission" date="2016-06" db="EMBL/GenBank/DDBJ databases">
        <title>Draft Genome sequence of the fungus Inonotus baumii.</title>
        <authorList>
            <person name="Zhu H."/>
            <person name="Lin W."/>
        </authorList>
    </citation>
    <scope>NUCLEOTIDE SEQUENCE</scope>
    <source>
        <strain evidence="2">821</strain>
    </source>
</reference>
<name>A0A9Q5N887_SANBA</name>
<evidence type="ECO:0000313" key="2">
    <source>
        <dbReference type="EMBL" id="OCB90422.1"/>
    </source>
</evidence>
<protein>
    <recommendedName>
        <fullName evidence="1">Fungal-type protein kinase domain-containing protein</fullName>
    </recommendedName>
</protein>
<proteinExistence type="predicted"/>
<dbReference type="OrthoDB" id="5569250at2759"/>
<dbReference type="AlphaFoldDB" id="A0A9Q5N887"/>
<sequence length="138" mass="16111">MAIDLLEKETPLHRERFDWESFFYVICWTGTHYSNGVEIKTNALKTWDTDDDGTLSEVKQSVLFGVSRPNLRIRFTDFYKPLISSWIDDMQSMFLAADQARKKFVHAKAANPEEDTLGFYETLGGHVTWDKVWKILKN</sequence>
<feature type="domain" description="Fungal-type protein kinase" evidence="1">
    <location>
        <begin position="1"/>
        <end position="29"/>
    </location>
</feature>
<dbReference type="Pfam" id="PF17667">
    <property type="entry name" value="Pkinase_fungal"/>
    <property type="match status" value="1"/>
</dbReference>
<keyword evidence="3" id="KW-1185">Reference proteome</keyword>
<dbReference type="EMBL" id="LNZH02000132">
    <property type="protein sequence ID" value="OCB90422.1"/>
    <property type="molecule type" value="Genomic_DNA"/>
</dbReference>
<organism evidence="2 3">
    <name type="scientific">Sanghuangporus baumii</name>
    <name type="common">Phellinus baumii</name>
    <dbReference type="NCBI Taxonomy" id="108892"/>
    <lineage>
        <taxon>Eukaryota</taxon>
        <taxon>Fungi</taxon>
        <taxon>Dikarya</taxon>
        <taxon>Basidiomycota</taxon>
        <taxon>Agaricomycotina</taxon>
        <taxon>Agaricomycetes</taxon>
        <taxon>Hymenochaetales</taxon>
        <taxon>Hymenochaetaceae</taxon>
        <taxon>Sanghuangporus</taxon>
    </lineage>
</organism>
<accession>A0A9Q5N887</accession>
<dbReference type="Proteomes" id="UP000757232">
    <property type="component" value="Unassembled WGS sequence"/>
</dbReference>
<dbReference type="InterPro" id="IPR040976">
    <property type="entry name" value="Pkinase_fungal"/>
</dbReference>